<proteinExistence type="predicted"/>
<keyword evidence="3" id="KW-1185">Reference proteome</keyword>
<sequence length="81" mass="9213">MNRPLHDNIEEMEEEEADYVNISSRTGDKKVAARLKEMEEEAATKYVNAPARTGKKMTTRPEESDEDTQQQTGSQVLNPED</sequence>
<evidence type="ECO:0000256" key="1">
    <source>
        <dbReference type="SAM" id="MobiDB-lite"/>
    </source>
</evidence>
<dbReference type="AlphaFoldDB" id="A0A5J5CB17"/>
<accession>A0A5J5CB17</accession>
<dbReference type="EMBL" id="VOFY01000307">
    <property type="protein sequence ID" value="KAA8578668.1"/>
    <property type="molecule type" value="Genomic_DNA"/>
</dbReference>
<protein>
    <submittedName>
        <fullName evidence="2">Uncharacterized protein</fullName>
    </submittedName>
</protein>
<feature type="region of interest" description="Disordered" evidence="1">
    <location>
        <begin position="42"/>
        <end position="81"/>
    </location>
</feature>
<reference evidence="2 3" key="1">
    <citation type="submission" date="2019-08" db="EMBL/GenBank/DDBJ databases">
        <title>A chromosome-level genome assembly, high-density linkage maps, and genome scans reveal the genomic architecture of hybrid incompatibilities underlying speciation via character displacement in darters (Percidae: Etheostominae).</title>
        <authorList>
            <person name="Moran R.L."/>
            <person name="Catchen J.M."/>
            <person name="Fuller R.C."/>
        </authorList>
    </citation>
    <scope>NUCLEOTIDE SEQUENCE [LARGE SCALE GENOMIC DNA]</scope>
    <source>
        <strain evidence="2">EspeVRDwgs_2016</strain>
        <tissue evidence="2">Muscle</tissue>
    </source>
</reference>
<evidence type="ECO:0000313" key="2">
    <source>
        <dbReference type="EMBL" id="KAA8578668.1"/>
    </source>
</evidence>
<dbReference type="Proteomes" id="UP000327493">
    <property type="component" value="Unassembled WGS sequence"/>
</dbReference>
<evidence type="ECO:0000313" key="3">
    <source>
        <dbReference type="Proteomes" id="UP000327493"/>
    </source>
</evidence>
<comment type="caution">
    <text evidence="2">The sequence shown here is derived from an EMBL/GenBank/DDBJ whole genome shotgun (WGS) entry which is preliminary data.</text>
</comment>
<organism evidence="2 3">
    <name type="scientific">Etheostoma spectabile</name>
    <name type="common">orangethroat darter</name>
    <dbReference type="NCBI Taxonomy" id="54343"/>
    <lineage>
        <taxon>Eukaryota</taxon>
        <taxon>Metazoa</taxon>
        <taxon>Chordata</taxon>
        <taxon>Craniata</taxon>
        <taxon>Vertebrata</taxon>
        <taxon>Euteleostomi</taxon>
        <taxon>Actinopterygii</taxon>
        <taxon>Neopterygii</taxon>
        <taxon>Teleostei</taxon>
        <taxon>Neoteleostei</taxon>
        <taxon>Acanthomorphata</taxon>
        <taxon>Eupercaria</taxon>
        <taxon>Perciformes</taxon>
        <taxon>Percoidei</taxon>
        <taxon>Percidae</taxon>
        <taxon>Etheostomatinae</taxon>
        <taxon>Etheostoma</taxon>
    </lineage>
</organism>
<name>A0A5J5CB17_9PERO</name>
<feature type="compositionally biased region" description="Polar residues" evidence="1">
    <location>
        <begin position="69"/>
        <end position="81"/>
    </location>
</feature>
<gene>
    <name evidence="2" type="ORF">FQN60_011488</name>
</gene>